<dbReference type="InterPro" id="IPR050994">
    <property type="entry name" value="At_inactive_RLKs"/>
</dbReference>
<accession>A0A8T0LBZ9</accession>
<keyword evidence="1" id="KW-0675">Receptor</keyword>
<sequence length="156" mass="16840">MGKSRSFEKTEDCKVLWTLRGLLSDRSCFFCCASSSSFSSAVAVVAVLAGNKEEVNGSEAAKKLVFFGNATRAFDLEDLLRASAEVLGKGTFGTTYKVVLEARPVVAVMRWCGDFPSKFDPTSSALQELLRKLGVGLDDLLPSSAMAICGRKERIV</sequence>
<evidence type="ECO:0000313" key="2">
    <source>
        <dbReference type="Proteomes" id="UP000743370"/>
    </source>
</evidence>
<dbReference type="AlphaFoldDB" id="A0A8T0LBZ9"/>
<organism evidence="1 2">
    <name type="scientific">Phaseolus angularis</name>
    <name type="common">Azuki bean</name>
    <name type="synonym">Vigna angularis</name>
    <dbReference type="NCBI Taxonomy" id="3914"/>
    <lineage>
        <taxon>Eukaryota</taxon>
        <taxon>Viridiplantae</taxon>
        <taxon>Streptophyta</taxon>
        <taxon>Embryophyta</taxon>
        <taxon>Tracheophyta</taxon>
        <taxon>Spermatophyta</taxon>
        <taxon>Magnoliopsida</taxon>
        <taxon>eudicotyledons</taxon>
        <taxon>Gunneridae</taxon>
        <taxon>Pentapetalae</taxon>
        <taxon>rosids</taxon>
        <taxon>fabids</taxon>
        <taxon>Fabales</taxon>
        <taxon>Fabaceae</taxon>
        <taxon>Papilionoideae</taxon>
        <taxon>50 kb inversion clade</taxon>
        <taxon>NPAAA clade</taxon>
        <taxon>indigoferoid/millettioid clade</taxon>
        <taxon>Phaseoleae</taxon>
        <taxon>Vigna</taxon>
    </lineage>
</organism>
<dbReference type="Proteomes" id="UP000743370">
    <property type="component" value="Unassembled WGS sequence"/>
</dbReference>
<evidence type="ECO:0000313" key="1">
    <source>
        <dbReference type="EMBL" id="KAG2408328.1"/>
    </source>
</evidence>
<name>A0A8T0LBZ9_PHAAN</name>
<comment type="caution">
    <text evidence="1">The sequence shown here is derived from an EMBL/GenBank/DDBJ whole genome shotgun (WGS) entry which is preliminary data.</text>
</comment>
<dbReference type="PANTHER" id="PTHR48010">
    <property type="entry name" value="OS05G0588300 PROTEIN"/>
    <property type="match status" value="1"/>
</dbReference>
<proteinExistence type="predicted"/>
<gene>
    <name evidence="1" type="ORF">HKW66_Vig0031500</name>
</gene>
<protein>
    <submittedName>
        <fullName evidence="1">Inactive receptor</fullName>
    </submittedName>
</protein>
<dbReference type="PANTHER" id="PTHR48010:SF76">
    <property type="entry name" value="INACTIVE RECEPTOR KINASE RLK902-RELATED"/>
    <property type="match status" value="1"/>
</dbReference>
<dbReference type="EMBL" id="JABFOF010000001">
    <property type="protein sequence ID" value="KAG2408328.1"/>
    <property type="molecule type" value="Genomic_DNA"/>
</dbReference>
<reference evidence="1 2" key="1">
    <citation type="submission" date="2020-05" db="EMBL/GenBank/DDBJ databases">
        <title>Vigna angularis (adzuki bean) Var. LongXiaoDou No. 4 denovo assembly.</title>
        <authorList>
            <person name="Xiang H."/>
        </authorList>
    </citation>
    <scope>NUCLEOTIDE SEQUENCE [LARGE SCALE GENOMIC DNA]</scope>
    <source>
        <tissue evidence="1">Leaf</tissue>
    </source>
</reference>